<dbReference type="SUPFAM" id="SSF55729">
    <property type="entry name" value="Acyl-CoA N-acyltransferases (Nat)"/>
    <property type="match status" value="1"/>
</dbReference>
<protein>
    <submittedName>
        <fullName evidence="2">Beta-lysine acetyltransferase</fullName>
    </submittedName>
</protein>
<dbReference type="InterPro" id="IPR000182">
    <property type="entry name" value="GNAT_dom"/>
</dbReference>
<dbReference type="AlphaFoldDB" id="A0A0V8HLQ1"/>
<dbReference type="InterPro" id="IPR022525">
    <property type="entry name" value="GNAT_AblB"/>
</dbReference>
<keyword evidence="3" id="KW-1185">Reference proteome</keyword>
<sequence length="278" mass="31852">MQMYEEIEQSKLSAALYLDEMNKRIRVDLARGDLTSLLTYVENKAATFPCEKIIFKAREHQFRTLLEKGFVHEGMISHYFNGDRAHFLSRFLREERRSSNHWSEEDAILSSVQNLGVKPFVKNDDHPILLAGSGDAAELATLYKEVFQVYPVPLQDPAYIKDAMGKGTIFVCIRENNQIISAASAEIDDQHHNAEVTDCATLPQYRKGGYMKSLIMKLEEELLLRGIFCVYTIARALSFGMNAAFHQLGYQYGGRLANNCYIYDKLEDMNIWEKDLGR</sequence>
<evidence type="ECO:0000313" key="2">
    <source>
        <dbReference type="EMBL" id="SCB82790.1"/>
    </source>
</evidence>
<proteinExistence type="predicted"/>
<dbReference type="EMBL" id="FMAU01000001">
    <property type="protein sequence ID" value="SCB82790.1"/>
    <property type="molecule type" value="Genomic_DNA"/>
</dbReference>
<name>A0A0V8HLQ1_9BACI</name>
<accession>A0A0V8HLQ1</accession>
<dbReference type="RefSeq" id="WP_058297585.1">
    <property type="nucleotide sequence ID" value="NZ_FMAU01000001.1"/>
</dbReference>
<dbReference type="InterPro" id="IPR016181">
    <property type="entry name" value="Acyl_CoA_acyltransferase"/>
</dbReference>
<dbReference type="Proteomes" id="UP000181997">
    <property type="component" value="Unassembled WGS sequence"/>
</dbReference>
<dbReference type="OrthoDB" id="9790652at2"/>
<dbReference type="Gene3D" id="3.40.630.30">
    <property type="match status" value="1"/>
</dbReference>
<dbReference type="NCBIfam" id="TIGR03827">
    <property type="entry name" value="GNAT_ablB"/>
    <property type="match status" value="1"/>
</dbReference>
<evidence type="ECO:0000259" key="1">
    <source>
        <dbReference type="PROSITE" id="PS51186"/>
    </source>
</evidence>
<dbReference type="CDD" id="cd04301">
    <property type="entry name" value="NAT_SF"/>
    <property type="match status" value="1"/>
</dbReference>
<dbReference type="Pfam" id="PF00583">
    <property type="entry name" value="Acetyltransf_1"/>
    <property type="match status" value="1"/>
</dbReference>
<dbReference type="GO" id="GO:0008080">
    <property type="term" value="F:N-acetyltransferase activity"/>
    <property type="evidence" value="ECO:0007669"/>
    <property type="project" value="InterPro"/>
</dbReference>
<dbReference type="PROSITE" id="PS51186">
    <property type="entry name" value="GNAT"/>
    <property type="match status" value="1"/>
</dbReference>
<gene>
    <name evidence="2" type="ORF">GA0061094_0778</name>
</gene>
<evidence type="ECO:0000313" key="3">
    <source>
        <dbReference type="Proteomes" id="UP000181997"/>
    </source>
</evidence>
<organism evidence="2 3">
    <name type="scientific">[Bacillus] enclensis</name>
    <dbReference type="NCBI Taxonomy" id="1402860"/>
    <lineage>
        <taxon>Bacteria</taxon>
        <taxon>Bacillati</taxon>
        <taxon>Bacillota</taxon>
        <taxon>Bacilli</taxon>
        <taxon>Bacillales</taxon>
        <taxon>Bacillaceae</taxon>
        <taxon>Rossellomorea</taxon>
    </lineage>
</organism>
<keyword evidence="2" id="KW-0808">Transferase</keyword>
<reference evidence="3" key="1">
    <citation type="submission" date="2016-08" db="EMBL/GenBank/DDBJ databases">
        <authorList>
            <person name="Varghese N."/>
            <person name="Submissions Spin"/>
        </authorList>
    </citation>
    <scope>NUCLEOTIDE SEQUENCE [LARGE SCALE GENOMIC DNA]</scope>
    <source>
        <strain evidence="3">SGD-1123</strain>
    </source>
</reference>
<feature type="domain" description="N-acetyltransferase" evidence="1">
    <location>
        <begin position="127"/>
        <end position="277"/>
    </location>
</feature>